<dbReference type="HOGENOM" id="CLU_1518990_0_0_1"/>
<keyword evidence="4" id="KW-1185">Reference proteome</keyword>
<name>A0A063C1Z7_USTVR</name>
<dbReference type="EMBL" id="BBTG02000008">
    <property type="protein sequence ID" value="GAO15556.1"/>
    <property type="molecule type" value="Genomic_DNA"/>
</dbReference>
<evidence type="ECO:0000313" key="5">
    <source>
        <dbReference type="Proteomes" id="UP000054053"/>
    </source>
</evidence>
<gene>
    <name evidence="3" type="ORF">UV8b_02955</name>
    <name evidence="2" type="ORF">UVI_02020340</name>
</gene>
<feature type="compositionally biased region" description="Polar residues" evidence="1">
    <location>
        <begin position="63"/>
        <end position="72"/>
    </location>
</feature>
<reference evidence="5" key="2">
    <citation type="journal article" date="2016" name="Genome Announc.">
        <title>Genome sequence of Ustilaginoidea virens IPU010, a rice pathogenic fungus causing false smut.</title>
        <authorList>
            <person name="Kumagai T."/>
            <person name="Ishii T."/>
            <person name="Terai G."/>
            <person name="Umemura M."/>
            <person name="Machida M."/>
            <person name="Asai K."/>
        </authorList>
    </citation>
    <scope>NUCLEOTIDE SEQUENCE [LARGE SCALE GENOMIC DNA]</scope>
    <source>
        <strain evidence="5">IPU010</strain>
    </source>
</reference>
<evidence type="ECO:0000256" key="1">
    <source>
        <dbReference type="SAM" id="MobiDB-lite"/>
    </source>
</evidence>
<dbReference type="AlphaFoldDB" id="A0A063C1Z7"/>
<organism evidence="2 5">
    <name type="scientific">Ustilaginoidea virens</name>
    <name type="common">Rice false smut fungus</name>
    <name type="synonym">Villosiclava virens</name>
    <dbReference type="NCBI Taxonomy" id="1159556"/>
    <lineage>
        <taxon>Eukaryota</taxon>
        <taxon>Fungi</taxon>
        <taxon>Dikarya</taxon>
        <taxon>Ascomycota</taxon>
        <taxon>Pezizomycotina</taxon>
        <taxon>Sordariomycetes</taxon>
        <taxon>Hypocreomycetidae</taxon>
        <taxon>Hypocreales</taxon>
        <taxon>Clavicipitaceae</taxon>
        <taxon>Ustilaginoidea</taxon>
    </lineage>
</organism>
<evidence type="ECO:0000313" key="3">
    <source>
        <dbReference type="EMBL" id="QUC18714.1"/>
    </source>
</evidence>
<evidence type="ECO:0000313" key="4">
    <source>
        <dbReference type="Proteomes" id="UP000027002"/>
    </source>
</evidence>
<dbReference type="KEGG" id="uvi:66063733"/>
<dbReference type="Proteomes" id="UP000027002">
    <property type="component" value="Chromosome 2"/>
</dbReference>
<dbReference type="RefSeq" id="XP_042996387.1">
    <property type="nucleotide sequence ID" value="XM_043140453.1"/>
</dbReference>
<protein>
    <submittedName>
        <fullName evidence="2">Uncharacterized protein</fullName>
    </submittedName>
</protein>
<dbReference type="GeneID" id="66063733"/>
<accession>A0A063C1Z7</accession>
<dbReference type="EMBL" id="CP072754">
    <property type="protein sequence ID" value="QUC18714.1"/>
    <property type="molecule type" value="Genomic_DNA"/>
</dbReference>
<sequence length="177" mass="19342">MGTLVQVPYNRFARAGLFGLETGRPFRSAPPKIPQEYPTDAVRLFPCPFKSLSEAKQAKLPVSPSTKSTSHARTMHRRRPCPDGDISGTRDTPTVRGKRLQMTRDIDPWPEVGRGLIHRWLGGGAGSKQVSLAGKQESLVGSRHQLPTALASTATVQQQYRAHRVVGGGHAAVRSRE</sequence>
<proteinExistence type="predicted"/>
<reference evidence="3" key="3">
    <citation type="submission" date="2020-03" db="EMBL/GenBank/DDBJ databases">
        <title>A mixture of massive structural variations and highly conserved coding sequences in Ustilaginoidea virens genome.</title>
        <authorList>
            <person name="Zhang K."/>
            <person name="Zhao Z."/>
            <person name="Zhang Z."/>
            <person name="Li Y."/>
            <person name="Hsiang T."/>
            <person name="Sun W."/>
        </authorList>
    </citation>
    <scope>NUCLEOTIDE SEQUENCE</scope>
    <source>
        <strain evidence="3">UV-8b</strain>
    </source>
</reference>
<evidence type="ECO:0000313" key="2">
    <source>
        <dbReference type="EMBL" id="GAO15556.1"/>
    </source>
</evidence>
<feature type="region of interest" description="Disordered" evidence="1">
    <location>
        <begin position="56"/>
        <end position="96"/>
    </location>
</feature>
<reference evidence="2" key="1">
    <citation type="journal article" date="2016" name="Genome Announc.">
        <title>Genome Sequence of Ustilaginoidea virens IPU010, a Rice Pathogenic Fungus Causing False Smut.</title>
        <authorList>
            <person name="Kumagai T."/>
            <person name="Ishii T."/>
            <person name="Terai G."/>
            <person name="Umemura M."/>
            <person name="Machida M."/>
            <person name="Asai K."/>
        </authorList>
    </citation>
    <scope>NUCLEOTIDE SEQUENCE [LARGE SCALE GENOMIC DNA]</scope>
    <source>
        <strain evidence="2">IPU010</strain>
    </source>
</reference>
<dbReference type="Proteomes" id="UP000054053">
    <property type="component" value="Unassembled WGS sequence"/>
</dbReference>